<comment type="caution">
    <text evidence="1">The sequence shown here is derived from an EMBL/GenBank/DDBJ whole genome shotgun (WGS) entry which is preliminary data.</text>
</comment>
<reference evidence="1" key="1">
    <citation type="submission" date="2021-06" db="EMBL/GenBank/DDBJ databases">
        <authorList>
            <person name="Hodson N. C."/>
            <person name="Mongue J. A."/>
            <person name="Jaron S. K."/>
        </authorList>
    </citation>
    <scope>NUCLEOTIDE SEQUENCE</scope>
</reference>
<evidence type="ECO:0008006" key="3">
    <source>
        <dbReference type="Google" id="ProtNLM"/>
    </source>
</evidence>
<dbReference type="AlphaFoldDB" id="A0A8J2KD89"/>
<dbReference type="PANTHER" id="PTHR35617">
    <property type="entry name" value="PHAGE_INTEGRASE DOMAIN-CONTAINING PROTEIN"/>
    <property type="match status" value="1"/>
</dbReference>
<evidence type="ECO:0000313" key="1">
    <source>
        <dbReference type="EMBL" id="CAG7815596.1"/>
    </source>
</evidence>
<evidence type="ECO:0000313" key="2">
    <source>
        <dbReference type="Proteomes" id="UP000708208"/>
    </source>
</evidence>
<dbReference type="PANTHER" id="PTHR35617:SF3">
    <property type="entry name" value="CORE-BINDING (CB) DOMAIN-CONTAINING PROTEIN"/>
    <property type="match status" value="1"/>
</dbReference>
<dbReference type="OrthoDB" id="5960276at2759"/>
<accession>A0A8J2KD89</accession>
<gene>
    <name evidence="1" type="ORF">AFUS01_LOCUS26263</name>
</gene>
<dbReference type="EMBL" id="CAJVCH010347838">
    <property type="protein sequence ID" value="CAG7815596.1"/>
    <property type="molecule type" value="Genomic_DNA"/>
</dbReference>
<protein>
    <recommendedName>
        <fullName evidence="3">Tyr recombinase domain-containing protein</fullName>
    </recommendedName>
</protein>
<sequence>MVSRFVKALIKTSRPGVPSPCFQFSFYPEDKLCVGRTLQEYLKVTMGYRSSDQLFLCTQRPFTPASNQTLSRWLKLGLKLCGIDVTKFKAHSYRHASTSKVFSKGINVDIILSCAGWRANSGVFAKFYNRPIETVSEYQDVVLSR</sequence>
<name>A0A8J2KD89_9HEXA</name>
<proteinExistence type="predicted"/>
<organism evidence="1 2">
    <name type="scientific">Allacma fusca</name>
    <dbReference type="NCBI Taxonomy" id="39272"/>
    <lineage>
        <taxon>Eukaryota</taxon>
        <taxon>Metazoa</taxon>
        <taxon>Ecdysozoa</taxon>
        <taxon>Arthropoda</taxon>
        <taxon>Hexapoda</taxon>
        <taxon>Collembola</taxon>
        <taxon>Symphypleona</taxon>
        <taxon>Sminthuridae</taxon>
        <taxon>Allacma</taxon>
    </lineage>
</organism>
<dbReference type="Proteomes" id="UP000708208">
    <property type="component" value="Unassembled WGS sequence"/>
</dbReference>
<keyword evidence="2" id="KW-1185">Reference proteome</keyword>